<keyword evidence="2" id="KW-0503">Monooxygenase</keyword>
<dbReference type="OrthoDB" id="9797060at2"/>
<accession>A0A369VTQ3</accession>
<evidence type="ECO:0000259" key="1">
    <source>
        <dbReference type="Pfam" id="PF03992"/>
    </source>
</evidence>
<dbReference type="SUPFAM" id="SSF54909">
    <property type="entry name" value="Dimeric alpha+beta barrel"/>
    <property type="match status" value="1"/>
</dbReference>
<name>A0A369VTQ3_9SPHN</name>
<feature type="domain" description="ABM" evidence="1">
    <location>
        <begin position="22"/>
        <end position="81"/>
    </location>
</feature>
<dbReference type="InterPro" id="IPR007138">
    <property type="entry name" value="ABM_dom"/>
</dbReference>
<reference evidence="2 3" key="1">
    <citation type="submission" date="2018-07" db="EMBL/GenBank/DDBJ databases">
        <title>a novel species of Sphingomonas isolated from the rhizosphere soil of Araceae plant.</title>
        <authorList>
            <person name="Zhiyong W."/>
            <person name="Qinglan Z."/>
            <person name="Zhiwei F."/>
            <person name="Ding X."/>
            <person name="Gejiao W."/>
            <person name="Shixue Z."/>
        </authorList>
    </citation>
    <scope>NUCLEOTIDE SEQUENCE [LARGE SCALE GENOMIC DNA]</scope>
    <source>
        <strain evidence="2 3">WZY 27</strain>
    </source>
</reference>
<dbReference type="EMBL" id="QQNB01000003">
    <property type="protein sequence ID" value="RDE05025.1"/>
    <property type="molecule type" value="Genomic_DNA"/>
</dbReference>
<gene>
    <name evidence="2" type="ORF">DVW87_14140</name>
</gene>
<dbReference type="Gene3D" id="3.30.70.100">
    <property type="match status" value="1"/>
</dbReference>
<evidence type="ECO:0000313" key="2">
    <source>
        <dbReference type="EMBL" id="RDE05025.1"/>
    </source>
</evidence>
<dbReference type="Pfam" id="PF03992">
    <property type="entry name" value="ABM"/>
    <property type="match status" value="1"/>
</dbReference>
<dbReference type="GO" id="GO:0004497">
    <property type="term" value="F:monooxygenase activity"/>
    <property type="evidence" value="ECO:0007669"/>
    <property type="project" value="UniProtKB-KW"/>
</dbReference>
<keyword evidence="2" id="KW-0560">Oxidoreductase</keyword>
<dbReference type="InterPro" id="IPR011008">
    <property type="entry name" value="Dimeric_a/b-barrel"/>
</dbReference>
<proteinExistence type="predicted"/>
<dbReference type="InterPro" id="IPR052936">
    <property type="entry name" value="Jasmonate_Hydroxylase-like"/>
</dbReference>
<dbReference type="RefSeq" id="WP_114688760.1">
    <property type="nucleotide sequence ID" value="NZ_QQNB01000003.1"/>
</dbReference>
<dbReference type="AlphaFoldDB" id="A0A369VTQ3"/>
<protein>
    <submittedName>
        <fullName evidence="2">Antibiotic biosynthesis monooxygenase</fullName>
    </submittedName>
</protein>
<dbReference type="PANTHER" id="PTHR37811:SF2">
    <property type="entry name" value="ABM DOMAIN-CONTAINING PROTEIN"/>
    <property type="match status" value="1"/>
</dbReference>
<comment type="caution">
    <text evidence="2">The sequence shown here is derived from an EMBL/GenBank/DDBJ whole genome shotgun (WGS) entry which is preliminary data.</text>
</comment>
<organism evidence="2 3">
    <name type="scientific">Sphingomonas aracearum</name>
    <dbReference type="NCBI Taxonomy" id="2283317"/>
    <lineage>
        <taxon>Bacteria</taxon>
        <taxon>Pseudomonadati</taxon>
        <taxon>Pseudomonadota</taxon>
        <taxon>Alphaproteobacteria</taxon>
        <taxon>Sphingomonadales</taxon>
        <taxon>Sphingomonadaceae</taxon>
        <taxon>Sphingomonas</taxon>
    </lineage>
</organism>
<sequence>MGEDRHGQTAIVFTSARTADDEEGYSRAARAMEALAAEQPGFRGMESARGADGIGITVSYWANEESAVAWRAHADHRAIREQGRERWYDWYRVTVARVERGYSWTGG</sequence>
<keyword evidence="3" id="KW-1185">Reference proteome</keyword>
<dbReference type="PANTHER" id="PTHR37811">
    <property type="entry name" value="BLL5343 PROTEIN"/>
    <property type="match status" value="1"/>
</dbReference>
<dbReference type="Proteomes" id="UP000253918">
    <property type="component" value="Unassembled WGS sequence"/>
</dbReference>
<evidence type="ECO:0000313" key="3">
    <source>
        <dbReference type="Proteomes" id="UP000253918"/>
    </source>
</evidence>